<keyword evidence="6" id="KW-0598">Phosphotransferase system</keyword>
<feature type="transmembrane region" description="Helical" evidence="17">
    <location>
        <begin position="114"/>
        <end position="134"/>
    </location>
</feature>
<evidence type="ECO:0000313" key="21">
    <source>
        <dbReference type="EMBL" id="RSU06157.1"/>
    </source>
</evidence>
<feature type="domain" description="PTS EIIC type-1" evidence="20">
    <location>
        <begin position="102"/>
        <end position="478"/>
    </location>
</feature>
<proteinExistence type="predicted"/>
<comment type="caution">
    <text evidence="21">The sequence shown here is derived from an EMBL/GenBank/DDBJ whole genome shotgun (WGS) entry which is preliminary data.</text>
</comment>
<dbReference type="InterPro" id="IPR013013">
    <property type="entry name" value="PTS_EIIC_1"/>
</dbReference>
<keyword evidence="9 17" id="KW-1133">Transmembrane helix</keyword>
<evidence type="ECO:0000256" key="9">
    <source>
        <dbReference type="ARBA" id="ARBA00022989"/>
    </source>
</evidence>
<name>A0A430AEZ7_9ENTE</name>
<evidence type="ECO:0000313" key="22">
    <source>
        <dbReference type="Proteomes" id="UP000288669"/>
    </source>
</evidence>
<dbReference type="PROSITE" id="PS01035">
    <property type="entry name" value="PTS_EIIB_TYPE_1_CYS"/>
    <property type="match status" value="1"/>
</dbReference>
<dbReference type="EMBL" id="NGJZ01000004">
    <property type="protein sequence ID" value="RSU06157.1"/>
    <property type="molecule type" value="Genomic_DNA"/>
</dbReference>
<dbReference type="InterPro" id="IPR001127">
    <property type="entry name" value="PTS_EIIA_1_perm"/>
</dbReference>
<keyword evidence="2" id="KW-0813">Transport</keyword>
<evidence type="ECO:0000256" key="5">
    <source>
        <dbReference type="ARBA" id="ARBA00022679"/>
    </source>
</evidence>
<keyword evidence="4" id="KW-0762">Sugar transport</keyword>
<dbReference type="InterPro" id="IPR036878">
    <property type="entry name" value="Glu_permease_IIB"/>
</dbReference>
<keyword evidence="3" id="KW-1003">Cell membrane</keyword>
<feature type="transmembrane region" description="Helical" evidence="17">
    <location>
        <begin position="290"/>
        <end position="315"/>
    </location>
</feature>
<dbReference type="GO" id="GO:0009401">
    <property type="term" value="P:phosphoenolpyruvate-dependent sugar phosphotransferase system"/>
    <property type="evidence" value="ECO:0007669"/>
    <property type="project" value="UniProtKB-KW"/>
</dbReference>
<evidence type="ECO:0000256" key="10">
    <source>
        <dbReference type="ARBA" id="ARBA00023136"/>
    </source>
</evidence>
<dbReference type="GO" id="GO:0008982">
    <property type="term" value="F:protein-N(PI)-phosphohistidine-sugar phosphotransferase activity"/>
    <property type="evidence" value="ECO:0007669"/>
    <property type="project" value="InterPro"/>
</dbReference>
<feature type="transmembrane region" description="Helical" evidence="17">
    <location>
        <begin position="439"/>
        <end position="460"/>
    </location>
</feature>
<dbReference type="GO" id="GO:0005886">
    <property type="term" value="C:plasma membrane"/>
    <property type="evidence" value="ECO:0007669"/>
    <property type="project" value="UniProtKB-SubCell"/>
</dbReference>
<dbReference type="PANTHER" id="PTHR30175">
    <property type="entry name" value="PHOSPHOTRANSFERASE SYSTEM TRANSPORT PROTEIN"/>
    <property type="match status" value="1"/>
</dbReference>
<evidence type="ECO:0000256" key="17">
    <source>
        <dbReference type="SAM" id="Phobius"/>
    </source>
</evidence>
<dbReference type="AlphaFoldDB" id="A0A430AEZ7"/>
<dbReference type="PROSITE" id="PS00371">
    <property type="entry name" value="PTS_EIIA_TYPE_1_HIS"/>
    <property type="match status" value="1"/>
</dbReference>
<dbReference type="EC" id="2.7.1.211" evidence="11"/>
<reference evidence="21 22" key="1">
    <citation type="submission" date="2017-05" db="EMBL/GenBank/DDBJ databases">
        <title>Vagococcus spp. assemblies.</title>
        <authorList>
            <person name="Gulvik C.A."/>
        </authorList>
    </citation>
    <scope>NUCLEOTIDE SEQUENCE [LARGE SCALE GENOMIC DNA]</scope>
    <source>
        <strain evidence="21 22">DSM 24756</strain>
    </source>
</reference>
<sequence length="645" mass="70407">MHYQELIEQLLANIGGKKNIVRVTHCMTRLRFKLKDETQAKTEEIKKLTGVVTVVQSGGQYQVVIGSHVAEVYKEFVAITGIEANEVVAEEKPKGLFNIFIDNVSAIFTPVMSVLMASGMIKGLLALVMAMGVLDKESGTYLILNATGDGLFYFFPLFLGYTASKKFGGKPFIGMAIGAALVYPTIVAANGSETVLYTLFKGSIIASPIHLTFLGIPIILMNYTSSVIPIIAASYLATKFELFFSRILPRSVRSFFVSFLTLMLTVPIIFLIVGPITTWLGLFLGKSLSAAYYFSPVLAGIVIGGFWQIFIMLGLHWGFIPIALNNFATLGYDIVMMSGATTPIAMAGVTLAVFFKTKNSKLKEIAFPAFLSAFFGITEPALYGVTLPRKKVFYTTSVAVGIAGGIMGLFKTRVFINGGTGIFALPRYINPEVGIDNSFIGFSLASVVAFVLGFLITYLYSYDPKIDEETFKDPATTKSDEANQMIPNKKVGQTVLYEMVSPIKGKVISLKEVEDTAFSTEVLGKGVAILPREGRVYAPVDGIVTTLFPSYHALGLTSDMGVELLIHIGMDTVNLRGENFEPKIKQGDRVTKGQLLLEFDMEALNEAGYSLITPIVISNSKEYLEVLGTDKEFVDRNENLLTIIV</sequence>
<organism evidence="21 22">
    <name type="scientific">Vagococcus entomophilus</name>
    <dbReference type="NCBI Taxonomy" id="1160095"/>
    <lineage>
        <taxon>Bacteria</taxon>
        <taxon>Bacillati</taxon>
        <taxon>Bacillota</taxon>
        <taxon>Bacilli</taxon>
        <taxon>Lactobacillales</taxon>
        <taxon>Enterococcaceae</taxon>
        <taxon>Vagococcus</taxon>
    </lineage>
</organism>
<feature type="transmembrane region" description="Helical" evidence="17">
    <location>
        <begin position="209"/>
        <end position="236"/>
    </location>
</feature>
<dbReference type="CDD" id="cd00212">
    <property type="entry name" value="PTS_IIB_glc"/>
    <property type="match status" value="1"/>
</dbReference>
<dbReference type="Pfam" id="PF00367">
    <property type="entry name" value="PTS_EIIB"/>
    <property type="match status" value="1"/>
</dbReference>
<dbReference type="SUPFAM" id="SSF51261">
    <property type="entry name" value="Duplicated hybrid motif"/>
    <property type="match status" value="1"/>
</dbReference>
<accession>A0A430AEZ7</accession>
<feature type="transmembrane region" description="Helical" evidence="17">
    <location>
        <begin position="172"/>
        <end position="189"/>
    </location>
</feature>
<dbReference type="InterPro" id="IPR011055">
    <property type="entry name" value="Dup_hybrid_motif"/>
</dbReference>
<evidence type="ECO:0000256" key="7">
    <source>
        <dbReference type="ARBA" id="ARBA00022692"/>
    </source>
</evidence>
<dbReference type="InterPro" id="IPR011297">
    <property type="entry name" value="PTS_IIABC_b_glu"/>
</dbReference>
<evidence type="ECO:0000256" key="12">
    <source>
        <dbReference type="ARBA" id="ARBA00045139"/>
    </source>
</evidence>
<dbReference type="Gene3D" id="2.70.70.10">
    <property type="entry name" value="Glucose Permease (Domain IIA)"/>
    <property type="match status" value="1"/>
</dbReference>
<keyword evidence="10 17" id="KW-0472">Membrane</keyword>
<dbReference type="FunFam" id="3.30.1360.60:FF:000001">
    <property type="entry name" value="PTS system glucose-specific IIBC component PtsG"/>
    <property type="match status" value="1"/>
</dbReference>
<dbReference type="InterPro" id="IPR050558">
    <property type="entry name" value="PTS_Sugar-Specific_Components"/>
</dbReference>
<dbReference type="NCBIfam" id="TIGR00830">
    <property type="entry name" value="PTBA"/>
    <property type="match status" value="1"/>
</dbReference>
<evidence type="ECO:0000259" key="20">
    <source>
        <dbReference type="PROSITE" id="PS51103"/>
    </source>
</evidence>
<feature type="transmembrane region" description="Helical" evidence="17">
    <location>
        <begin position="392"/>
        <end position="410"/>
    </location>
</feature>
<evidence type="ECO:0000256" key="3">
    <source>
        <dbReference type="ARBA" id="ARBA00022475"/>
    </source>
</evidence>
<dbReference type="PROSITE" id="PS51098">
    <property type="entry name" value="PTS_EIIB_TYPE_1"/>
    <property type="match status" value="1"/>
</dbReference>
<feature type="domain" description="PTS EIIB type-1" evidence="19">
    <location>
        <begin position="4"/>
        <end position="86"/>
    </location>
</feature>
<feature type="active site" description="Phosphocysteine intermediate; for EIIB activity" evidence="16">
    <location>
        <position position="26"/>
    </location>
</feature>
<comment type="function">
    <text evidence="12">The phosphoenolpyruvate-dependent sugar phosphotransferase system (sugar PTS), a major carbohydrate active transport system, catalyzes the phosphorylation of incoming sugar substrates concomitantly with their translocation across the cell membrane. This system is involved in sucrose transport.</text>
</comment>
<dbReference type="InterPro" id="IPR001996">
    <property type="entry name" value="PTS_IIB_1"/>
</dbReference>
<dbReference type="GO" id="GO:0015771">
    <property type="term" value="P:trehalose transport"/>
    <property type="evidence" value="ECO:0007669"/>
    <property type="project" value="TreeGrafter"/>
</dbReference>
<feature type="transmembrane region" description="Helical" evidence="17">
    <location>
        <begin position="140"/>
        <end position="160"/>
    </location>
</feature>
<evidence type="ECO:0000256" key="6">
    <source>
        <dbReference type="ARBA" id="ARBA00022683"/>
    </source>
</evidence>
<protein>
    <recommendedName>
        <fullName evidence="14">PTS system sucrose-specific EIIBCA component</fullName>
        <ecNumber evidence="11">2.7.1.211</ecNumber>
    </recommendedName>
    <alternativeName>
        <fullName evidence="15">EIIBCA-Scr</fullName>
    </alternativeName>
</protein>
<comment type="catalytic activity">
    <reaction evidence="13">
        <text>N(pros)-phospho-L-histidyl-[protein](out) + sucrose = sucrose 6(G)-phosphate(in) + L-histidyl-[protein]</text>
        <dbReference type="Rhea" id="RHEA:49236"/>
        <dbReference type="Rhea" id="RHEA-COMP:9745"/>
        <dbReference type="Rhea" id="RHEA-COMP:9746"/>
        <dbReference type="ChEBI" id="CHEBI:17992"/>
        <dbReference type="ChEBI" id="CHEBI:29979"/>
        <dbReference type="ChEBI" id="CHEBI:64837"/>
        <dbReference type="ChEBI" id="CHEBI:91002"/>
        <dbReference type="EC" id="2.7.1.211"/>
    </reaction>
</comment>
<dbReference type="Pfam" id="PF00358">
    <property type="entry name" value="PTS_EIIA_1"/>
    <property type="match status" value="1"/>
</dbReference>
<gene>
    <name evidence="21" type="ORF">CBF30_10585</name>
</gene>
<dbReference type="InterPro" id="IPR018113">
    <property type="entry name" value="PTrfase_EIIB_Cys"/>
</dbReference>
<dbReference type="GO" id="GO:0090589">
    <property type="term" value="F:protein-phosphocysteine-trehalose phosphotransferase system transporter activity"/>
    <property type="evidence" value="ECO:0007669"/>
    <property type="project" value="TreeGrafter"/>
</dbReference>
<dbReference type="PROSITE" id="PS51103">
    <property type="entry name" value="PTS_EIIC_TYPE_1"/>
    <property type="match status" value="1"/>
</dbReference>
<dbReference type="FunFam" id="2.70.70.10:FF:000001">
    <property type="entry name" value="PTS system glucose-specific IIA component"/>
    <property type="match status" value="1"/>
</dbReference>
<feature type="transmembrane region" description="Helical" evidence="17">
    <location>
        <begin position="365"/>
        <end position="385"/>
    </location>
</feature>
<dbReference type="SUPFAM" id="SSF55604">
    <property type="entry name" value="Glucose permease domain IIB"/>
    <property type="match status" value="1"/>
</dbReference>
<dbReference type="OrthoDB" id="9769191at2"/>
<evidence type="ECO:0000256" key="13">
    <source>
        <dbReference type="ARBA" id="ARBA00048931"/>
    </source>
</evidence>
<dbReference type="Gene3D" id="3.30.1360.60">
    <property type="entry name" value="Glucose permease domain IIB"/>
    <property type="match status" value="1"/>
</dbReference>
<evidence type="ECO:0000259" key="18">
    <source>
        <dbReference type="PROSITE" id="PS51093"/>
    </source>
</evidence>
<evidence type="ECO:0000256" key="1">
    <source>
        <dbReference type="ARBA" id="ARBA00004651"/>
    </source>
</evidence>
<dbReference type="PROSITE" id="PS51093">
    <property type="entry name" value="PTS_EIIA_TYPE_1"/>
    <property type="match status" value="1"/>
</dbReference>
<evidence type="ECO:0000256" key="4">
    <source>
        <dbReference type="ARBA" id="ARBA00022597"/>
    </source>
</evidence>
<keyword evidence="22" id="KW-1185">Reference proteome</keyword>
<evidence type="ECO:0000256" key="11">
    <source>
        <dbReference type="ARBA" id="ARBA00044053"/>
    </source>
</evidence>
<feature type="transmembrane region" description="Helical" evidence="17">
    <location>
        <begin position="327"/>
        <end position="353"/>
    </location>
</feature>
<dbReference type="RefSeq" id="WP_126826489.1">
    <property type="nucleotide sequence ID" value="NZ_JBHLWU010000003.1"/>
</dbReference>
<dbReference type="Pfam" id="PF02378">
    <property type="entry name" value="PTS_EIIC"/>
    <property type="match status" value="1"/>
</dbReference>
<comment type="subcellular location">
    <subcellularLocation>
        <location evidence="1">Cell membrane</location>
        <topology evidence="1">Multi-pass membrane protein</topology>
    </subcellularLocation>
</comment>
<evidence type="ECO:0000256" key="8">
    <source>
        <dbReference type="ARBA" id="ARBA00022777"/>
    </source>
</evidence>
<dbReference type="GO" id="GO:0016301">
    <property type="term" value="F:kinase activity"/>
    <property type="evidence" value="ECO:0007669"/>
    <property type="project" value="UniProtKB-KW"/>
</dbReference>
<evidence type="ECO:0000256" key="14">
    <source>
        <dbReference type="ARBA" id="ARBA00074554"/>
    </source>
</evidence>
<dbReference type="InterPro" id="IPR003352">
    <property type="entry name" value="PTS_EIIC"/>
</dbReference>
<keyword evidence="8" id="KW-0418">Kinase</keyword>
<dbReference type="PANTHER" id="PTHR30175:SF1">
    <property type="entry name" value="PTS SYSTEM ARBUTIN-, CELLOBIOSE-, AND SALICIN-SPECIFIC EIIBC COMPONENT-RELATED"/>
    <property type="match status" value="1"/>
</dbReference>
<evidence type="ECO:0000259" key="19">
    <source>
        <dbReference type="PROSITE" id="PS51098"/>
    </source>
</evidence>
<dbReference type="NCBIfam" id="TIGR01995">
    <property type="entry name" value="PTS-II-ABC-beta"/>
    <property type="match status" value="1"/>
</dbReference>
<evidence type="ECO:0000256" key="16">
    <source>
        <dbReference type="PROSITE-ProRule" id="PRU00421"/>
    </source>
</evidence>
<feature type="domain" description="PTS EIIA type-1" evidence="18">
    <location>
        <begin position="515"/>
        <end position="619"/>
    </location>
</feature>
<evidence type="ECO:0000256" key="2">
    <source>
        <dbReference type="ARBA" id="ARBA00022448"/>
    </source>
</evidence>
<keyword evidence="5" id="KW-0808">Transferase</keyword>
<evidence type="ECO:0000256" key="15">
    <source>
        <dbReference type="ARBA" id="ARBA00081008"/>
    </source>
</evidence>
<dbReference type="Proteomes" id="UP000288669">
    <property type="component" value="Unassembled WGS sequence"/>
</dbReference>
<keyword evidence="7 17" id="KW-0812">Transmembrane</keyword>
<feature type="transmembrane region" description="Helical" evidence="17">
    <location>
        <begin position="256"/>
        <end position="284"/>
    </location>
</feature>